<comment type="caution">
    <text evidence="4">The sequence shown here is derived from an EMBL/GenBank/DDBJ whole genome shotgun (WGS) entry which is preliminary data.</text>
</comment>
<evidence type="ECO:0000313" key="5">
    <source>
        <dbReference type="Proteomes" id="UP000077684"/>
    </source>
</evidence>
<organism evidence="4 5">
    <name type="scientific">Tilletia controversa</name>
    <name type="common">dwarf bunt fungus</name>
    <dbReference type="NCBI Taxonomy" id="13291"/>
    <lineage>
        <taxon>Eukaryota</taxon>
        <taxon>Fungi</taxon>
        <taxon>Dikarya</taxon>
        <taxon>Basidiomycota</taxon>
        <taxon>Ustilaginomycotina</taxon>
        <taxon>Exobasidiomycetes</taxon>
        <taxon>Tilletiales</taxon>
        <taxon>Tilletiaceae</taxon>
        <taxon>Tilletia</taxon>
    </lineage>
</organism>
<dbReference type="PANTHER" id="PTHR24096">
    <property type="entry name" value="LONG-CHAIN-FATTY-ACID--COA LIGASE"/>
    <property type="match status" value="1"/>
</dbReference>
<dbReference type="EMBL" id="LWDE02000124">
    <property type="protein sequence ID" value="KAE8252923.1"/>
    <property type="molecule type" value="Genomic_DNA"/>
</dbReference>
<gene>
    <name evidence="4" type="ORF">A4X06_0g1834</name>
</gene>
<evidence type="ECO:0000259" key="3">
    <source>
        <dbReference type="Pfam" id="PF00501"/>
    </source>
</evidence>
<protein>
    <recommendedName>
        <fullName evidence="3">AMP-dependent synthetase/ligase domain-containing protein</fullName>
    </recommendedName>
</protein>
<sequence length="403" mass="43167">MSLLDVLYGSQTAQQNGWQASLLDLRTGSSISKARLHLDALRVARSLHDGGLLRSRIAENTVLLHLPNCLAFVPLLLGALTAGATVVLADPHLSPEDLADLLRRSQPQVIVTSTGTSGEDVIGQSLDLILSSASDDPSKRFADDLVQSHRLAIATRLHPSELAPYKNRRIWTVNPEADYYGTAFILRTPTAPATVYRADSQDWTVLLLPPPGHKHAGNQEFDQVGSMTIQGQPRLPFKLSQMNKPASDSAAFVTFASGEFKEWTHDAAVELVRAIITHSALKPSTGQSTPWLSSLSWSTAEGLFGQVLASLAGGASLLVLPRQLQAQGQNQQVQHLFGTQSASVAHVHTVKEAENVASAQLPFLRAVAVAEDTSQTTAGSLPLLSIGRLLASKNVSSPNKSKL</sequence>
<dbReference type="Gene3D" id="3.40.50.12780">
    <property type="entry name" value="N-terminal domain of ligase-like"/>
    <property type="match status" value="1"/>
</dbReference>
<reference evidence="4" key="1">
    <citation type="submission" date="2016-04" db="EMBL/GenBank/DDBJ databases">
        <authorList>
            <person name="Nguyen H.D."/>
            <person name="Samba Siva P."/>
            <person name="Cullis J."/>
            <person name="Levesque C.A."/>
            <person name="Hambleton S."/>
        </authorList>
    </citation>
    <scope>NUCLEOTIDE SEQUENCE</scope>
    <source>
        <strain evidence="4">DAOMC 236426</strain>
    </source>
</reference>
<evidence type="ECO:0000256" key="1">
    <source>
        <dbReference type="ARBA" id="ARBA00006432"/>
    </source>
</evidence>
<evidence type="ECO:0000256" key="2">
    <source>
        <dbReference type="ARBA" id="ARBA00022598"/>
    </source>
</evidence>
<dbReference type="PANTHER" id="PTHR24096:SF149">
    <property type="entry name" value="AMP-BINDING DOMAIN-CONTAINING PROTEIN-RELATED"/>
    <property type="match status" value="1"/>
</dbReference>
<accession>A0A8X7MXI8</accession>
<dbReference type="GO" id="GO:0016405">
    <property type="term" value="F:CoA-ligase activity"/>
    <property type="evidence" value="ECO:0007669"/>
    <property type="project" value="TreeGrafter"/>
</dbReference>
<dbReference type="InterPro" id="IPR000873">
    <property type="entry name" value="AMP-dep_synth/lig_dom"/>
</dbReference>
<dbReference type="GO" id="GO:0019748">
    <property type="term" value="P:secondary metabolic process"/>
    <property type="evidence" value="ECO:0007669"/>
    <property type="project" value="TreeGrafter"/>
</dbReference>
<dbReference type="AlphaFoldDB" id="A0A8X7MXI8"/>
<dbReference type="SUPFAM" id="SSF56801">
    <property type="entry name" value="Acetyl-CoA synthetase-like"/>
    <property type="match status" value="1"/>
</dbReference>
<dbReference type="InterPro" id="IPR042099">
    <property type="entry name" value="ANL_N_sf"/>
</dbReference>
<feature type="domain" description="AMP-dependent synthetase/ligase" evidence="3">
    <location>
        <begin position="22"/>
        <end position="372"/>
    </location>
</feature>
<name>A0A8X7MXI8_9BASI</name>
<comment type="similarity">
    <text evidence="1">Belongs to the ATP-dependent AMP-binding enzyme family.</text>
</comment>
<dbReference type="Pfam" id="PF00501">
    <property type="entry name" value="AMP-binding"/>
    <property type="match status" value="1"/>
</dbReference>
<evidence type="ECO:0000313" key="4">
    <source>
        <dbReference type="EMBL" id="KAE8252923.1"/>
    </source>
</evidence>
<keyword evidence="2" id="KW-0436">Ligase</keyword>
<proteinExistence type="inferred from homology"/>
<reference evidence="4" key="2">
    <citation type="journal article" date="2019" name="IMA Fungus">
        <title>Genome sequencing and comparison of five Tilletia species to identify candidate genes for the detection of regulated species infecting wheat.</title>
        <authorList>
            <person name="Nguyen H.D.T."/>
            <person name="Sultana T."/>
            <person name="Kesanakurti P."/>
            <person name="Hambleton S."/>
        </authorList>
    </citation>
    <scope>NUCLEOTIDE SEQUENCE</scope>
    <source>
        <strain evidence="4">DAOMC 236426</strain>
    </source>
</reference>
<dbReference type="Proteomes" id="UP000077684">
    <property type="component" value="Unassembled WGS sequence"/>
</dbReference>
<keyword evidence="5" id="KW-1185">Reference proteome</keyword>